<dbReference type="InterPro" id="IPR036770">
    <property type="entry name" value="Ankyrin_rpt-contain_sf"/>
</dbReference>
<dbReference type="InterPro" id="IPR051070">
    <property type="entry name" value="NF-kappa-B_inhibitor"/>
</dbReference>
<dbReference type="Pfam" id="PF12796">
    <property type="entry name" value="Ank_2"/>
    <property type="match status" value="1"/>
</dbReference>
<reference evidence="3 4" key="1">
    <citation type="submission" date="2018-01" db="EMBL/GenBank/DDBJ databases">
        <title>Complete genome sequence of Bacteriovorax stolpii DSM12778.</title>
        <authorList>
            <person name="Tang B."/>
            <person name="Chang J."/>
        </authorList>
    </citation>
    <scope>NUCLEOTIDE SEQUENCE [LARGE SCALE GENOMIC DNA]</scope>
    <source>
        <strain evidence="3 4">DSM 12778</strain>
    </source>
</reference>
<dbReference type="PROSITE" id="PS50088">
    <property type="entry name" value="ANK_REPEAT"/>
    <property type="match status" value="2"/>
</dbReference>
<dbReference type="KEGG" id="bsto:C0V70_05945"/>
<dbReference type="PANTHER" id="PTHR46680">
    <property type="entry name" value="NF-KAPPA-B INHIBITOR ALPHA"/>
    <property type="match status" value="1"/>
</dbReference>
<proteinExistence type="predicted"/>
<dbReference type="InterPro" id="IPR008972">
    <property type="entry name" value="Cupredoxin"/>
</dbReference>
<dbReference type="SUPFAM" id="SSF48403">
    <property type="entry name" value="Ankyrin repeat"/>
    <property type="match status" value="1"/>
</dbReference>
<gene>
    <name evidence="3" type="ORF">C0V70_05945</name>
</gene>
<accession>A0A2K9NQ78</accession>
<evidence type="ECO:0000256" key="2">
    <source>
        <dbReference type="ARBA" id="ARBA00023043"/>
    </source>
</evidence>
<keyword evidence="1" id="KW-0677">Repeat</keyword>
<dbReference type="GO" id="GO:0071356">
    <property type="term" value="P:cellular response to tumor necrosis factor"/>
    <property type="evidence" value="ECO:0007669"/>
    <property type="project" value="TreeGrafter"/>
</dbReference>
<protein>
    <submittedName>
        <fullName evidence="3">Uncharacterized protein</fullName>
    </submittedName>
</protein>
<dbReference type="SUPFAM" id="SSF49503">
    <property type="entry name" value="Cupredoxins"/>
    <property type="match status" value="1"/>
</dbReference>
<evidence type="ECO:0000313" key="3">
    <source>
        <dbReference type="EMBL" id="AUN97663.1"/>
    </source>
</evidence>
<dbReference type="RefSeq" id="WP_102242958.1">
    <property type="nucleotide sequence ID" value="NZ_CP025704.1"/>
</dbReference>
<dbReference type="GO" id="GO:0051059">
    <property type="term" value="F:NF-kappaB binding"/>
    <property type="evidence" value="ECO:0007669"/>
    <property type="project" value="TreeGrafter"/>
</dbReference>
<dbReference type="PANTHER" id="PTHR46680:SF3">
    <property type="entry name" value="NF-KAPPA-B INHIBITOR CACTUS"/>
    <property type="match status" value="1"/>
</dbReference>
<evidence type="ECO:0000313" key="4">
    <source>
        <dbReference type="Proteomes" id="UP000235584"/>
    </source>
</evidence>
<sequence>MNKFILIIFLFLNINYSFAEVVTCSKDYSDTDTHPAYRLKDLQIKFEKYFPGTSFGALQAKGQIGYAGVRAEVKRYYSKNKFVYSSVINKNDFNLTLKKSSEDIYSGTLILNKGSAFENTIKQLKCSITGILPEPYLCAETQGKKDISLFDALRSSDLDQINYSLECGAEINSTDSLGCSPLLKLLDPNCGFKNLSISSPTSFNLNQMASLLIDSGANLESVDPTNHQSAIHKAVKINNTDVVNILAELEANINVQDINGSTPLILAVLNRNYFLVQELLDLNADTQLKNNKGLSAFDIAKVHQLDDIAELLLPIKKIINIQGNLDNIGCSVSNIELTINESVEISLKASPSRMFRLLSPELGLDLMAQPNEKIKTRFTPNRTGTYFYICGPHNGPEEQQMKGTIIIK</sequence>
<dbReference type="Proteomes" id="UP000235584">
    <property type="component" value="Chromosome"/>
</dbReference>
<dbReference type="PROSITE" id="PS50297">
    <property type="entry name" value="ANK_REP_REGION"/>
    <property type="match status" value="2"/>
</dbReference>
<keyword evidence="2" id="KW-0040">ANK repeat</keyword>
<dbReference type="Gene3D" id="2.60.40.420">
    <property type="entry name" value="Cupredoxins - blue copper proteins"/>
    <property type="match status" value="1"/>
</dbReference>
<organism evidence="3 4">
    <name type="scientific">Bacteriovorax stolpii</name>
    <name type="common">Bdellovibrio stolpii</name>
    <dbReference type="NCBI Taxonomy" id="960"/>
    <lineage>
        <taxon>Bacteria</taxon>
        <taxon>Pseudomonadati</taxon>
        <taxon>Bdellovibrionota</taxon>
        <taxon>Bacteriovoracia</taxon>
        <taxon>Bacteriovoracales</taxon>
        <taxon>Bacteriovoracaceae</taxon>
        <taxon>Bacteriovorax</taxon>
    </lineage>
</organism>
<dbReference type="SMART" id="SM00248">
    <property type="entry name" value="ANK"/>
    <property type="match status" value="4"/>
</dbReference>
<keyword evidence="4" id="KW-1185">Reference proteome</keyword>
<dbReference type="AlphaFoldDB" id="A0A2K9NQ78"/>
<dbReference type="EMBL" id="CP025704">
    <property type="protein sequence ID" value="AUN97663.1"/>
    <property type="molecule type" value="Genomic_DNA"/>
</dbReference>
<dbReference type="InterPro" id="IPR002110">
    <property type="entry name" value="Ankyrin_rpt"/>
</dbReference>
<dbReference type="Gene3D" id="1.25.40.20">
    <property type="entry name" value="Ankyrin repeat-containing domain"/>
    <property type="match status" value="1"/>
</dbReference>
<name>A0A2K9NQ78_BACTC</name>
<evidence type="ECO:0000256" key="1">
    <source>
        <dbReference type="ARBA" id="ARBA00022737"/>
    </source>
</evidence>
<dbReference type="GO" id="GO:0005829">
    <property type="term" value="C:cytosol"/>
    <property type="evidence" value="ECO:0007669"/>
    <property type="project" value="TreeGrafter"/>
</dbReference>